<name>A0ABV9ADI3_9ACTN</name>
<accession>A0ABV9ADI3</accession>
<proteinExistence type="predicted"/>
<protein>
    <submittedName>
        <fullName evidence="2">Uncharacterized protein</fullName>
    </submittedName>
</protein>
<keyword evidence="1" id="KW-0812">Transmembrane</keyword>
<reference evidence="3" key="1">
    <citation type="journal article" date="2019" name="Int. J. Syst. Evol. Microbiol.">
        <title>The Global Catalogue of Microorganisms (GCM) 10K type strain sequencing project: providing services to taxonomists for standard genome sequencing and annotation.</title>
        <authorList>
            <consortium name="The Broad Institute Genomics Platform"/>
            <consortium name="The Broad Institute Genome Sequencing Center for Infectious Disease"/>
            <person name="Wu L."/>
            <person name="Ma J."/>
        </authorList>
    </citation>
    <scope>NUCLEOTIDE SEQUENCE [LARGE SCALE GENOMIC DNA]</scope>
    <source>
        <strain evidence="3">CGMCC 4.7357</strain>
    </source>
</reference>
<keyword evidence="1" id="KW-0472">Membrane</keyword>
<sequence length="44" mass="4693">MRRQLTSGLARWGFTAIALLSAYGDFAPGFWVAGALAAYGWSAN</sequence>
<keyword evidence="3" id="KW-1185">Reference proteome</keyword>
<feature type="transmembrane region" description="Helical" evidence="1">
    <location>
        <begin position="12"/>
        <end position="41"/>
    </location>
</feature>
<dbReference type="EMBL" id="JBHSFH010000029">
    <property type="protein sequence ID" value="MFC4497905.1"/>
    <property type="molecule type" value="Genomic_DNA"/>
</dbReference>
<organism evidence="2 3">
    <name type="scientific">Streptomyces ovatisporus</name>
    <dbReference type="NCBI Taxonomy" id="1128682"/>
    <lineage>
        <taxon>Bacteria</taxon>
        <taxon>Bacillati</taxon>
        <taxon>Actinomycetota</taxon>
        <taxon>Actinomycetes</taxon>
        <taxon>Kitasatosporales</taxon>
        <taxon>Streptomycetaceae</taxon>
        <taxon>Streptomyces</taxon>
    </lineage>
</organism>
<evidence type="ECO:0000313" key="3">
    <source>
        <dbReference type="Proteomes" id="UP001595997"/>
    </source>
</evidence>
<evidence type="ECO:0000256" key="1">
    <source>
        <dbReference type="SAM" id="Phobius"/>
    </source>
</evidence>
<gene>
    <name evidence="2" type="ORF">ACFPA8_27635</name>
</gene>
<evidence type="ECO:0000313" key="2">
    <source>
        <dbReference type="EMBL" id="MFC4497905.1"/>
    </source>
</evidence>
<dbReference type="RefSeq" id="WP_386452950.1">
    <property type="nucleotide sequence ID" value="NZ_JBHSFH010000029.1"/>
</dbReference>
<keyword evidence="1" id="KW-1133">Transmembrane helix</keyword>
<dbReference type="Proteomes" id="UP001595997">
    <property type="component" value="Unassembled WGS sequence"/>
</dbReference>
<comment type="caution">
    <text evidence="2">The sequence shown here is derived from an EMBL/GenBank/DDBJ whole genome shotgun (WGS) entry which is preliminary data.</text>
</comment>